<feature type="domain" description="Protein kinase" evidence="10">
    <location>
        <begin position="403"/>
        <end position="733"/>
    </location>
</feature>
<dbReference type="GO" id="GO:0005886">
    <property type="term" value="C:plasma membrane"/>
    <property type="evidence" value="ECO:0007669"/>
    <property type="project" value="UniProtKB-SubCell"/>
</dbReference>
<organism evidence="11 12">
    <name type="scientific">Centaurea solstitialis</name>
    <name type="common">yellow star-thistle</name>
    <dbReference type="NCBI Taxonomy" id="347529"/>
    <lineage>
        <taxon>Eukaryota</taxon>
        <taxon>Viridiplantae</taxon>
        <taxon>Streptophyta</taxon>
        <taxon>Embryophyta</taxon>
        <taxon>Tracheophyta</taxon>
        <taxon>Spermatophyta</taxon>
        <taxon>Magnoliopsida</taxon>
        <taxon>eudicotyledons</taxon>
        <taxon>Gunneridae</taxon>
        <taxon>Pentapetalae</taxon>
        <taxon>asterids</taxon>
        <taxon>campanulids</taxon>
        <taxon>Asterales</taxon>
        <taxon>Asteraceae</taxon>
        <taxon>Carduoideae</taxon>
        <taxon>Cardueae</taxon>
        <taxon>Centaureinae</taxon>
        <taxon>Centaurea</taxon>
    </lineage>
</organism>
<dbReference type="InterPro" id="IPR017441">
    <property type="entry name" value="Protein_kinase_ATP_BS"/>
</dbReference>
<dbReference type="InterPro" id="IPR011009">
    <property type="entry name" value="Kinase-like_dom_sf"/>
</dbReference>
<gene>
    <name evidence="11" type="ORF">OSB04_016252</name>
</gene>
<feature type="domain" description="Protein kinase" evidence="10">
    <location>
        <begin position="35"/>
        <end position="297"/>
    </location>
</feature>
<name>A0AA38TIR3_9ASTR</name>
<dbReference type="InterPro" id="IPR001245">
    <property type="entry name" value="Ser-Thr/Tyr_kinase_cat_dom"/>
</dbReference>
<keyword evidence="5 8" id="KW-0547">Nucleotide-binding</keyword>
<evidence type="ECO:0000313" key="11">
    <source>
        <dbReference type="EMBL" id="KAJ9552207.1"/>
    </source>
</evidence>
<evidence type="ECO:0000256" key="6">
    <source>
        <dbReference type="ARBA" id="ARBA00022777"/>
    </source>
</evidence>
<proteinExistence type="predicted"/>
<dbReference type="Gene3D" id="1.10.510.10">
    <property type="entry name" value="Transferase(Phosphotransferase) domain 1"/>
    <property type="match status" value="2"/>
</dbReference>
<feature type="region of interest" description="Disordered" evidence="9">
    <location>
        <begin position="740"/>
        <end position="762"/>
    </location>
</feature>
<dbReference type="GO" id="GO:0004674">
    <property type="term" value="F:protein serine/threonine kinase activity"/>
    <property type="evidence" value="ECO:0007669"/>
    <property type="project" value="UniProtKB-KW"/>
</dbReference>
<evidence type="ECO:0000256" key="7">
    <source>
        <dbReference type="ARBA" id="ARBA00022840"/>
    </source>
</evidence>
<dbReference type="GO" id="GO:0005524">
    <property type="term" value="F:ATP binding"/>
    <property type="evidence" value="ECO:0007669"/>
    <property type="project" value="UniProtKB-UniRule"/>
</dbReference>
<evidence type="ECO:0000256" key="2">
    <source>
        <dbReference type="ARBA" id="ARBA00022475"/>
    </source>
</evidence>
<dbReference type="EMBL" id="JARYMX010000004">
    <property type="protein sequence ID" value="KAJ9552207.1"/>
    <property type="molecule type" value="Genomic_DNA"/>
</dbReference>
<keyword evidence="4" id="KW-0808">Transferase</keyword>
<keyword evidence="3" id="KW-0723">Serine/threonine-protein kinase</keyword>
<dbReference type="InterPro" id="IPR000719">
    <property type="entry name" value="Prot_kinase_dom"/>
</dbReference>
<evidence type="ECO:0000256" key="1">
    <source>
        <dbReference type="ARBA" id="ARBA00004236"/>
    </source>
</evidence>
<dbReference type="Proteomes" id="UP001172457">
    <property type="component" value="Chromosome 4"/>
</dbReference>
<evidence type="ECO:0000256" key="9">
    <source>
        <dbReference type="SAM" id="MobiDB-lite"/>
    </source>
</evidence>
<keyword evidence="6" id="KW-0418">Kinase</keyword>
<dbReference type="AlphaFoldDB" id="A0AA38TIR3"/>
<evidence type="ECO:0000259" key="10">
    <source>
        <dbReference type="PROSITE" id="PS50011"/>
    </source>
</evidence>
<sequence length="762" mass="86204">MLPATPKEEEPLFRVEDQLCRRFSLDEIRSATQNFDDSLVVGRGGFGKVYKGFIKKDGSNTVVVAIKISNSMSSQGAPEFQTEVEMLSKIRHCNLVSLIGYCYEGKEMALVYEYMPQGALEDHLYKMHGCNCSKYAKELLVDWTTFTQALALNTGSYTVIEDFGLWARQDRSTNQTRTHVSTLVKGTFGYMDPRYFHTGNLTIKSDVYAFGVVMLEVLCGRPAVDTTLDEEQMGLAPWAQDCIRKGKLNNIIDSRLRGQISSNCLKDFARIACRCLDNNPNQRPTMSEIIGKLDAILSVQERQDSSIIEGKFIDKFQWFFGAKVDSKTNNMMASPPLSSEGEPNEKLNNAKVKTGKAKVDHGQKDVTETSYIESESSEESGWSGTDKNLKPFSYNVLKMATRNFRPNAVLGGNNGSVFKGWFDEQSFEAAKPGIGTIFAVKRLNEESDRYHKIWLAEMNHLSKLNHPNLVKLIGYCIEDDRRFLVYEFMNRGSLENHLFRRSSYFLPLSWNLRIKIVVGAAKGLAYIHNHESKTICCDITSSSILVDSDYNAKLSNLLWKKHEGLEPEYHQARPRLIVDELDAIEDVPRGNLTRYRSPMLRKSLSHLIHDNKIFVEHYVVAHNLIFENGGASFEGCSSPREEIFNFGVVLLEVFTGKRNIDYNRPAHEIIQVDFTGTSLDRKQGIKRIIDERIDGQYRTSVAIRFVLIMKRCLSIEPKDRPTANEVLKALEELQDIQKTAPSPRVGKVTSATNSTSANVQKS</sequence>
<dbReference type="Gene3D" id="3.30.200.20">
    <property type="entry name" value="Phosphorylase Kinase, domain 1"/>
    <property type="match status" value="2"/>
</dbReference>
<keyword evidence="2" id="KW-1003">Cell membrane</keyword>
<dbReference type="PROSITE" id="PS50011">
    <property type="entry name" value="PROTEIN_KINASE_DOM"/>
    <property type="match status" value="2"/>
</dbReference>
<accession>A0AA38TIR3</accession>
<keyword evidence="12" id="KW-1185">Reference proteome</keyword>
<dbReference type="PROSITE" id="PS00107">
    <property type="entry name" value="PROTEIN_KINASE_ATP"/>
    <property type="match status" value="1"/>
</dbReference>
<comment type="caution">
    <text evidence="11">The sequence shown here is derived from an EMBL/GenBank/DDBJ whole genome shotgun (WGS) entry which is preliminary data.</text>
</comment>
<evidence type="ECO:0000313" key="12">
    <source>
        <dbReference type="Proteomes" id="UP001172457"/>
    </source>
</evidence>
<keyword evidence="7 8" id="KW-0067">ATP-binding</keyword>
<dbReference type="SUPFAM" id="SSF56112">
    <property type="entry name" value="Protein kinase-like (PK-like)"/>
    <property type="match status" value="2"/>
</dbReference>
<dbReference type="PANTHER" id="PTHR45621">
    <property type="entry name" value="OS01G0588500 PROTEIN-RELATED"/>
    <property type="match status" value="1"/>
</dbReference>
<evidence type="ECO:0000256" key="3">
    <source>
        <dbReference type="ARBA" id="ARBA00022527"/>
    </source>
</evidence>
<evidence type="ECO:0000256" key="5">
    <source>
        <dbReference type="ARBA" id="ARBA00022741"/>
    </source>
</evidence>
<feature type="compositionally biased region" description="Polar residues" evidence="9">
    <location>
        <begin position="749"/>
        <end position="762"/>
    </location>
</feature>
<dbReference type="Pfam" id="PF07714">
    <property type="entry name" value="PK_Tyr_Ser-Thr"/>
    <property type="match status" value="3"/>
</dbReference>
<feature type="binding site" evidence="8">
    <location>
        <position position="67"/>
    </location>
    <ligand>
        <name>ATP</name>
        <dbReference type="ChEBI" id="CHEBI:30616"/>
    </ligand>
</feature>
<keyword evidence="2" id="KW-0472">Membrane</keyword>
<protein>
    <recommendedName>
        <fullName evidence="10">Protein kinase domain-containing protein</fullName>
    </recommendedName>
</protein>
<evidence type="ECO:0000256" key="4">
    <source>
        <dbReference type="ARBA" id="ARBA00022679"/>
    </source>
</evidence>
<evidence type="ECO:0000256" key="8">
    <source>
        <dbReference type="PROSITE-ProRule" id="PRU10141"/>
    </source>
</evidence>
<dbReference type="InterPro" id="IPR050823">
    <property type="entry name" value="Plant_Ser_Thr_Prot_Kinase"/>
</dbReference>
<reference evidence="11" key="1">
    <citation type="submission" date="2023-03" db="EMBL/GenBank/DDBJ databases">
        <title>Chromosome-scale reference genome and RAD-based genetic map of yellow starthistle (Centaurea solstitialis) reveal putative structural variation and QTLs associated with invader traits.</title>
        <authorList>
            <person name="Reatini B."/>
            <person name="Cang F.A."/>
            <person name="Jiang Q."/>
            <person name="Mckibben M.T.W."/>
            <person name="Barker M.S."/>
            <person name="Rieseberg L.H."/>
            <person name="Dlugosch K.M."/>
        </authorList>
    </citation>
    <scope>NUCLEOTIDE SEQUENCE</scope>
    <source>
        <strain evidence="11">CAN-66</strain>
        <tissue evidence="11">Leaf</tissue>
    </source>
</reference>
<comment type="subcellular location">
    <subcellularLocation>
        <location evidence="1">Cell membrane</location>
    </subcellularLocation>
</comment>
<dbReference type="FunFam" id="3.30.200.20:FF:000039">
    <property type="entry name" value="receptor-like protein kinase FERONIA"/>
    <property type="match status" value="1"/>
</dbReference>